<accession>A0A1I7XF59</accession>
<dbReference type="Proteomes" id="UP000095283">
    <property type="component" value="Unplaced"/>
</dbReference>
<evidence type="ECO:0000313" key="1">
    <source>
        <dbReference type="Proteomes" id="UP000095283"/>
    </source>
</evidence>
<dbReference type="WBParaSite" id="Hba_16160">
    <property type="protein sequence ID" value="Hba_16160"/>
    <property type="gene ID" value="Hba_16160"/>
</dbReference>
<sequence>MFTPEQLQKVWMQLALQGMGGSLGANLSALQALHANMGALVTGGPPQSLFPAIPTALPVMNPGSPTTSNMTTEQVSK</sequence>
<protein>
    <submittedName>
        <fullName evidence="2">CSTF2_hinge domain-containing protein</fullName>
    </submittedName>
</protein>
<organism evidence="1 2">
    <name type="scientific">Heterorhabditis bacteriophora</name>
    <name type="common">Entomopathogenic nematode worm</name>
    <dbReference type="NCBI Taxonomy" id="37862"/>
    <lineage>
        <taxon>Eukaryota</taxon>
        <taxon>Metazoa</taxon>
        <taxon>Ecdysozoa</taxon>
        <taxon>Nematoda</taxon>
        <taxon>Chromadorea</taxon>
        <taxon>Rhabditida</taxon>
        <taxon>Rhabditina</taxon>
        <taxon>Rhabditomorpha</taxon>
        <taxon>Strongyloidea</taxon>
        <taxon>Heterorhabditidae</taxon>
        <taxon>Heterorhabditis</taxon>
    </lineage>
</organism>
<evidence type="ECO:0000313" key="2">
    <source>
        <dbReference type="WBParaSite" id="Hba_16160"/>
    </source>
</evidence>
<name>A0A1I7XF59_HETBA</name>
<reference evidence="2" key="1">
    <citation type="submission" date="2016-11" db="UniProtKB">
        <authorList>
            <consortium name="WormBaseParasite"/>
        </authorList>
    </citation>
    <scope>IDENTIFICATION</scope>
</reference>
<dbReference type="AlphaFoldDB" id="A0A1I7XF59"/>
<proteinExistence type="predicted"/>
<keyword evidence="1" id="KW-1185">Reference proteome</keyword>